<feature type="active site" description="Nucleophile" evidence="7">
    <location>
        <position position="101"/>
    </location>
</feature>
<evidence type="ECO:0000256" key="2">
    <source>
        <dbReference type="ARBA" id="ARBA00022640"/>
    </source>
</evidence>
<dbReference type="GO" id="GO:0051117">
    <property type="term" value="F:ATPase binding"/>
    <property type="evidence" value="ECO:0007669"/>
    <property type="project" value="TreeGrafter"/>
</dbReference>
<dbReference type="GO" id="GO:0004252">
    <property type="term" value="F:serine-type endopeptidase activity"/>
    <property type="evidence" value="ECO:0007669"/>
    <property type="project" value="UniProtKB-UniRule"/>
</dbReference>
<dbReference type="PRINTS" id="PR00127">
    <property type="entry name" value="CLPPROTEASEP"/>
</dbReference>
<dbReference type="PANTHER" id="PTHR10381">
    <property type="entry name" value="ATP-DEPENDENT CLP PROTEASE PROTEOLYTIC SUBUNIT"/>
    <property type="match status" value="1"/>
</dbReference>
<evidence type="ECO:0000256" key="9">
    <source>
        <dbReference type="RuleBase" id="RU003567"/>
    </source>
</evidence>
<evidence type="ECO:0000256" key="7">
    <source>
        <dbReference type="HAMAP-Rule" id="MF_00444"/>
    </source>
</evidence>
<keyword evidence="2 10" id="KW-0934">Plastid</keyword>
<keyword evidence="3 7" id="KW-0645">Protease</keyword>
<protein>
    <recommendedName>
        <fullName evidence="7 9">ATP-dependent Clp protease proteolytic subunit</fullName>
        <ecNumber evidence="7">3.4.21.92</ecNumber>
    </recommendedName>
    <alternativeName>
        <fullName evidence="7">Endopeptidase Clp</fullName>
    </alternativeName>
</protein>
<dbReference type="GO" id="GO:0009570">
    <property type="term" value="C:chloroplast stroma"/>
    <property type="evidence" value="ECO:0007669"/>
    <property type="project" value="UniProtKB-SubCell"/>
</dbReference>
<feature type="active site" evidence="7 8">
    <location>
        <position position="126"/>
    </location>
</feature>
<comment type="subunit">
    <text evidence="7">Component of the chloroplastic Clp protease core complex.</text>
</comment>
<dbReference type="GeneID" id="41661296"/>
<evidence type="ECO:0000256" key="3">
    <source>
        <dbReference type="ARBA" id="ARBA00022670"/>
    </source>
</evidence>
<dbReference type="Gene3D" id="3.90.226.10">
    <property type="entry name" value="2-enoyl-CoA Hydratase, Chain A, domain 1"/>
    <property type="match status" value="1"/>
</dbReference>
<evidence type="ECO:0000256" key="5">
    <source>
        <dbReference type="ARBA" id="ARBA00022825"/>
    </source>
</evidence>
<gene>
    <name evidence="7 10" type="primary">clpP</name>
</gene>
<dbReference type="SUPFAM" id="SSF52096">
    <property type="entry name" value="ClpP/crotonase"/>
    <property type="match status" value="1"/>
</dbReference>
<comment type="catalytic activity">
    <reaction evidence="6 7 8">
        <text>Hydrolysis of proteins to small peptides in the presence of ATP and magnesium. alpha-casein is the usual test substrate. In the absence of ATP, only oligopeptides shorter than five residues are hydrolyzed (such as succinyl-Leu-Tyr-|-NHMec, and Leu-Tyr-Leu-|-Tyr-Trp, in which cleavage of the -Tyr-|-Leu- and -Tyr-|-Trp bonds also occurs).</text>
        <dbReference type="EC" id="3.4.21.92"/>
    </reaction>
</comment>
<sequence length="197" mass="22024">MPVGVPKIAFRIPGDEEATWVDLYNLLYRNRVLFLGQEVETEAANQIMGLMVFLAIENPKRDQFLLLNCPGGFVNPGISMYDLMQGLPPDIHTISVGLSASMGSFILVGGEITKRVAFPYARVMIHQPTSTFCEERTGEFIVGTEGLLAIREKITRTYVQRTGQPYWVISEDLERDVFMSATQAQEHGIVDTIGSFF</sequence>
<comment type="subcellular location">
    <subcellularLocation>
        <location evidence="7">Plastid</location>
        <location evidence="7">Chloroplast stroma</location>
    </subcellularLocation>
</comment>
<dbReference type="CDD" id="cd07017">
    <property type="entry name" value="S14_ClpP_2"/>
    <property type="match status" value="1"/>
</dbReference>
<keyword evidence="4 7" id="KW-0378">Hydrolase</keyword>
<dbReference type="AlphaFoldDB" id="A0A517LRR5"/>
<dbReference type="InterPro" id="IPR001907">
    <property type="entry name" value="ClpP"/>
</dbReference>
<dbReference type="PANTHER" id="PTHR10381:SF15">
    <property type="entry name" value="CHLOROPLASTIC ATP-DEPENDENT CLP PROTEASE PROTEOLYTIC SUBUNIT 1"/>
    <property type="match status" value="1"/>
</dbReference>
<dbReference type="GO" id="GO:0009368">
    <property type="term" value="C:endopeptidase Clp complex"/>
    <property type="evidence" value="ECO:0007669"/>
    <property type="project" value="TreeGrafter"/>
</dbReference>
<dbReference type="GO" id="GO:0006515">
    <property type="term" value="P:protein quality control for misfolded or incompletely synthesized proteins"/>
    <property type="evidence" value="ECO:0007669"/>
    <property type="project" value="TreeGrafter"/>
</dbReference>
<dbReference type="HAMAP" id="MF_00444">
    <property type="entry name" value="ClpP"/>
    <property type="match status" value="1"/>
</dbReference>
<keyword evidence="5 7" id="KW-0720">Serine protease</keyword>
<comment type="function">
    <text evidence="7">Cleaves peptides in various proteins in a process that requires ATP hydrolysis. Has a chymotrypsin-like activity. Plays a major role in the degradation of misfolded proteins.</text>
</comment>
<proteinExistence type="inferred from homology"/>
<evidence type="ECO:0000256" key="6">
    <source>
        <dbReference type="ARBA" id="ARBA00034021"/>
    </source>
</evidence>
<keyword evidence="10" id="KW-0150">Chloroplast</keyword>
<dbReference type="Pfam" id="PF00574">
    <property type="entry name" value="CLP_protease"/>
    <property type="match status" value="1"/>
</dbReference>
<dbReference type="EMBL" id="MK251464">
    <property type="protein sequence ID" value="QDS78328.1"/>
    <property type="molecule type" value="Genomic_DNA"/>
</dbReference>
<dbReference type="RefSeq" id="YP_009686509.1">
    <property type="nucleotide sequence ID" value="NC_044467.1"/>
</dbReference>
<evidence type="ECO:0000313" key="10">
    <source>
        <dbReference type="EMBL" id="QDS78328.1"/>
    </source>
</evidence>
<dbReference type="EC" id="3.4.21.92" evidence="7"/>
<reference evidence="10" key="1">
    <citation type="submission" date="2018-12" db="EMBL/GenBank/DDBJ databases">
        <title>The complete chloroplast genome sequences of Corchorus capsularis and C. olitorius: organization and phylogenetic relationships to other species of the Malvaceae family.</title>
        <authorList>
            <person name="Zhang L."/>
        </authorList>
    </citation>
    <scope>NUCLEOTIDE SEQUENCE</scope>
</reference>
<evidence type="ECO:0000256" key="8">
    <source>
        <dbReference type="PROSITE-ProRule" id="PRU10086"/>
    </source>
</evidence>
<name>A0A517LRR5_COCAP</name>
<dbReference type="InterPro" id="IPR033135">
    <property type="entry name" value="ClpP_His_AS"/>
</dbReference>
<accession>A0A517LRR5</accession>
<dbReference type="GO" id="GO:0004176">
    <property type="term" value="F:ATP-dependent peptidase activity"/>
    <property type="evidence" value="ECO:0007669"/>
    <property type="project" value="InterPro"/>
</dbReference>
<dbReference type="InterPro" id="IPR029045">
    <property type="entry name" value="ClpP/crotonase-like_dom_sf"/>
</dbReference>
<organism evidence="10">
    <name type="scientific">Corchorus capsularis</name>
    <name type="common">Jute</name>
    <dbReference type="NCBI Taxonomy" id="210143"/>
    <lineage>
        <taxon>Eukaryota</taxon>
        <taxon>Viridiplantae</taxon>
        <taxon>Streptophyta</taxon>
        <taxon>Embryophyta</taxon>
        <taxon>Tracheophyta</taxon>
        <taxon>Spermatophyta</taxon>
        <taxon>Magnoliopsida</taxon>
        <taxon>eudicotyledons</taxon>
        <taxon>Gunneridae</taxon>
        <taxon>Pentapetalae</taxon>
        <taxon>rosids</taxon>
        <taxon>malvids</taxon>
        <taxon>Malvales</taxon>
        <taxon>Malvaceae</taxon>
        <taxon>Grewioideae</taxon>
        <taxon>Apeibeae</taxon>
        <taxon>Corchorus</taxon>
    </lineage>
</organism>
<geneLocation type="chloroplast" evidence="10"/>
<dbReference type="PROSITE" id="PS00382">
    <property type="entry name" value="CLP_PROTEASE_HIS"/>
    <property type="match status" value="1"/>
</dbReference>
<evidence type="ECO:0000256" key="4">
    <source>
        <dbReference type="ARBA" id="ARBA00022801"/>
    </source>
</evidence>
<evidence type="ECO:0000256" key="1">
    <source>
        <dbReference type="ARBA" id="ARBA00007039"/>
    </source>
</evidence>
<dbReference type="InterPro" id="IPR023562">
    <property type="entry name" value="ClpP/TepA"/>
</dbReference>
<comment type="similarity">
    <text evidence="1 7 9">Belongs to the peptidase S14 family.</text>
</comment>